<evidence type="ECO:0000313" key="2">
    <source>
        <dbReference type="Proteomes" id="UP000662747"/>
    </source>
</evidence>
<sequence length="398" mass="41299">MTPHHSRVASASKWHFGALLLAAMTGCGQQTEAPAAPAEQEAIQTVEQQSALLTPPAGCTEITLGELSNGVELTPVFYGSQPTYRGEFSNLGDPAVADLARIRLDVNTAPGLHDLAAGGTNLFTCEQCVWGIQDSGTSGQKTFVAESGALLLALKVSPQQTLGALSNVVLRESVSAPPVSAPYTGTAPVAGGECRWIRFATWNTIRPGGCDPREGSLTANIPGHTCVATDYAADDGTLERSAGTKTQGEACTYTAASSPSELAATDCAQGYACTDAYTDAPQCLATCDYMAANPGCPSGTVCGVYGLCIQQSVMEPIGFEFDPALIGETCTLGYAEFCGVEGARGVCLDLKRTGHGTCFRYARARSECGAGEELGFVSYGRPGGGSDRTYGFCYPDGL</sequence>
<proteinExistence type="predicted"/>
<name>A0ABX7NN67_9BACT</name>
<reference evidence="1 2" key="1">
    <citation type="submission" date="2021-02" db="EMBL/GenBank/DDBJ databases">
        <title>De Novo genome assembly of isolated myxobacteria.</title>
        <authorList>
            <person name="Stevens D.C."/>
        </authorList>
    </citation>
    <scope>NUCLEOTIDE SEQUENCE [LARGE SCALE GENOMIC DNA]</scope>
    <source>
        <strain evidence="2">SCPEA02</strain>
    </source>
</reference>
<dbReference type="EMBL" id="CP071090">
    <property type="protein sequence ID" value="QSQ19030.1"/>
    <property type="molecule type" value="Genomic_DNA"/>
</dbReference>
<dbReference type="PROSITE" id="PS51257">
    <property type="entry name" value="PROKAR_LIPOPROTEIN"/>
    <property type="match status" value="1"/>
</dbReference>
<keyword evidence="2" id="KW-1185">Reference proteome</keyword>
<gene>
    <name evidence="1" type="ORF">JY651_27175</name>
</gene>
<organism evidence="1 2">
    <name type="scientific">Pyxidicoccus parkwayensis</name>
    <dbReference type="NCBI Taxonomy" id="2813578"/>
    <lineage>
        <taxon>Bacteria</taxon>
        <taxon>Pseudomonadati</taxon>
        <taxon>Myxococcota</taxon>
        <taxon>Myxococcia</taxon>
        <taxon>Myxococcales</taxon>
        <taxon>Cystobacterineae</taxon>
        <taxon>Myxococcaceae</taxon>
        <taxon>Pyxidicoccus</taxon>
    </lineage>
</organism>
<protein>
    <recommendedName>
        <fullName evidence="3">Lipoprotein</fullName>
    </recommendedName>
</protein>
<evidence type="ECO:0008006" key="3">
    <source>
        <dbReference type="Google" id="ProtNLM"/>
    </source>
</evidence>
<accession>A0ABX7NN67</accession>
<evidence type="ECO:0000313" key="1">
    <source>
        <dbReference type="EMBL" id="QSQ19030.1"/>
    </source>
</evidence>
<dbReference type="Proteomes" id="UP000662747">
    <property type="component" value="Chromosome"/>
</dbReference>